<comment type="caution">
    <text evidence="2">The sequence shown here is derived from an EMBL/GenBank/DDBJ whole genome shotgun (WGS) entry which is preliminary data.</text>
</comment>
<organism evidence="2 3">
    <name type="scientific">Actinoplanes nipponensis</name>
    <dbReference type="NCBI Taxonomy" id="135950"/>
    <lineage>
        <taxon>Bacteria</taxon>
        <taxon>Bacillati</taxon>
        <taxon>Actinomycetota</taxon>
        <taxon>Actinomycetes</taxon>
        <taxon>Micromonosporales</taxon>
        <taxon>Micromonosporaceae</taxon>
        <taxon>Actinoplanes</taxon>
    </lineage>
</organism>
<evidence type="ECO:0000259" key="1">
    <source>
        <dbReference type="Pfam" id="PF09968"/>
    </source>
</evidence>
<dbReference type="Proteomes" id="UP000647172">
    <property type="component" value="Unassembled WGS sequence"/>
</dbReference>
<sequence length="175" mass="19383">MSQRENTPVLDQPWRDRAGFCGVEVLDQPSGPIALTQRAHLRALAVRIKIVHDLLAAFADEHTPFPVELLAAQTRELVAVRLLLERYAAGDPGTHLAPGVFADPAARRDYERLLSLGRSGRSAALHVIAAALRETVEILEPMLPGLRAPDVRNVYFQLAASSRRQLRIVQAWSDR</sequence>
<name>A0A919MU00_9ACTN</name>
<dbReference type="Pfam" id="PF09968">
    <property type="entry name" value="DUF2202"/>
    <property type="match status" value="1"/>
</dbReference>
<accession>A0A919MU00</accession>
<dbReference type="InterPro" id="IPR012347">
    <property type="entry name" value="Ferritin-like"/>
</dbReference>
<reference evidence="2" key="1">
    <citation type="submission" date="2021-01" db="EMBL/GenBank/DDBJ databases">
        <title>Whole genome shotgun sequence of Actinoplanes nipponensis NBRC 14063.</title>
        <authorList>
            <person name="Komaki H."/>
            <person name="Tamura T."/>
        </authorList>
    </citation>
    <scope>NUCLEOTIDE SEQUENCE</scope>
    <source>
        <strain evidence="2">NBRC 14063</strain>
    </source>
</reference>
<feature type="domain" description="DUF2202" evidence="1">
    <location>
        <begin position="71"/>
        <end position="167"/>
    </location>
</feature>
<dbReference type="RefSeq" id="WP_203776674.1">
    <property type="nucleotide sequence ID" value="NZ_BOMQ01000095.1"/>
</dbReference>
<gene>
    <name evidence="2" type="ORF">Ani05nite_76720</name>
</gene>
<dbReference type="Gene3D" id="1.20.1260.10">
    <property type="match status" value="1"/>
</dbReference>
<protein>
    <recommendedName>
        <fullName evidence="1">DUF2202 domain-containing protein</fullName>
    </recommendedName>
</protein>
<evidence type="ECO:0000313" key="3">
    <source>
        <dbReference type="Proteomes" id="UP000647172"/>
    </source>
</evidence>
<dbReference type="InterPro" id="IPR019243">
    <property type="entry name" value="DUF2202"/>
</dbReference>
<proteinExistence type="predicted"/>
<dbReference type="AlphaFoldDB" id="A0A919MU00"/>
<evidence type="ECO:0000313" key="2">
    <source>
        <dbReference type="EMBL" id="GIE54138.1"/>
    </source>
</evidence>
<keyword evidence="3" id="KW-1185">Reference proteome</keyword>
<dbReference type="EMBL" id="BOMQ01000095">
    <property type="protein sequence ID" value="GIE54138.1"/>
    <property type="molecule type" value="Genomic_DNA"/>
</dbReference>